<reference evidence="6" key="1">
    <citation type="submission" date="2017-04" db="EMBL/GenBank/DDBJ databases">
        <title>Function of individual gut microbiota members based on whole genome sequencing of pure cultures obtained from chicken caecum.</title>
        <authorList>
            <person name="Medvecky M."/>
            <person name="Cejkova D."/>
            <person name="Polansky O."/>
            <person name="Karasova D."/>
            <person name="Kubasova T."/>
            <person name="Cizek A."/>
            <person name="Rychlik I."/>
        </authorList>
    </citation>
    <scope>NUCLEOTIDE SEQUENCE [LARGE SCALE GENOMIC DNA]</scope>
    <source>
        <strain evidence="6">An180</strain>
    </source>
</reference>
<gene>
    <name evidence="5" type="ORF">B5F17_04435</name>
</gene>
<feature type="domain" description="RND related barrel-sandwich hybrid" evidence="4">
    <location>
        <begin position="68"/>
        <end position="248"/>
    </location>
</feature>
<evidence type="ECO:0000256" key="2">
    <source>
        <dbReference type="SAM" id="Phobius"/>
    </source>
</evidence>
<comment type="caution">
    <text evidence="5">The sequence shown here is derived from an EMBL/GenBank/DDBJ whole genome shotgun (WGS) entry which is preliminary data.</text>
</comment>
<keyword evidence="2" id="KW-0472">Membrane</keyword>
<dbReference type="Pfam" id="PF26018">
    <property type="entry name" value="BSH_RND_rel"/>
    <property type="match status" value="1"/>
</dbReference>
<evidence type="ECO:0000259" key="4">
    <source>
        <dbReference type="Pfam" id="PF26018"/>
    </source>
</evidence>
<evidence type="ECO:0000256" key="1">
    <source>
        <dbReference type="SAM" id="Coils"/>
    </source>
</evidence>
<dbReference type="AlphaFoldDB" id="A0A1Y4LAS4"/>
<feature type="domain" description="RND related alpha-helical hairpin" evidence="3">
    <location>
        <begin position="104"/>
        <end position="196"/>
    </location>
</feature>
<keyword evidence="2" id="KW-0812">Transmembrane</keyword>
<feature type="coiled-coil region" evidence="1">
    <location>
        <begin position="100"/>
        <end position="144"/>
    </location>
</feature>
<keyword evidence="2" id="KW-1133">Transmembrane helix</keyword>
<dbReference type="Pfam" id="PF26012">
    <property type="entry name" value="HH_RND_rel"/>
    <property type="match status" value="1"/>
</dbReference>
<dbReference type="Proteomes" id="UP000195897">
    <property type="component" value="Unassembled WGS sequence"/>
</dbReference>
<sequence length="414" mass="45334">MGKQSIWKRIKPANVMVAVLTVVAVAYLIVQCVNSMQSNIETTPAVYVTMDESISAEGWFVRDETVAEGTSSNSVKHIVSNGEKVQDAAALAIVYEDESIMEASRRMEEIDNELSLLNSAVQSVDNYTNDNTKLDQQITREMQQLAVRVDDGMLSDAYETATELRKLALRRNASSLDVASIKSQIVALENEKKQLTGQASGRSNTISAPASGYFSEVVDGYEEILTPEKVRTMQPETFKQLTEQKVTAPTGKLGKVVSGFTWDFATVLSEENAARLSVGQKVTLKFSQISANADAEVVAINSSKESGEALVVFQSQIMNGELVSIRQQKVDIVVATHSGLRVPVSAITMNDKGETGVLILTGNTARFKYIDEKNSYKGEQYYIVPKGTTYKYLLMNDEIVIHPSGSNNLKVISS</sequence>
<feature type="transmembrane region" description="Helical" evidence="2">
    <location>
        <begin position="12"/>
        <end position="30"/>
    </location>
</feature>
<dbReference type="InterPro" id="IPR058709">
    <property type="entry name" value="BSH_RND-rel"/>
</dbReference>
<protein>
    <submittedName>
        <fullName evidence="5">Uncharacterized protein</fullName>
    </submittedName>
</protein>
<evidence type="ECO:0000313" key="6">
    <source>
        <dbReference type="Proteomes" id="UP000195897"/>
    </source>
</evidence>
<proteinExistence type="predicted"/>
<dbReference type="InterPro" id="IPR058728">
    <property type="entry name" value="HH_RND-rel"/>
</dbReference>
<dbReference type="RefSeq" id="WP_087371237.1">
    <property type="nucleotide sequence ID" value="NZ_NFKK01000003.1"/>
</dbReference>
<dbReference type="EMBL" id="NFKK01000003">
    <property type="protein sequence ID" value="OUP53836.1"/>
    <property type="molecule type" value="Genomic_DNA"/>
</dbReference>
<accession>A0A1Y4LAS4</accession>
<organism evidence="5 6">
    <name type="scientific">Butyricicoccus pullicaecorum</name>
    <dbReference type="NCBI Taxonomy" id="501571"/>
    <lineage>
        <taxon>Bacteria</taxon>
        <taxon>Bacillati</taxon>
        <taxon>Bacillota</taxon>
        <taxon>Clostridia</taxon>
        <taxon>Eubacteriales</taxon>
        <taxon>Butyricicoccaceae</taxon>
        <taxon>Butyricicoccus</taxon>
    </lineage>
</organism>
<evidence type="ECO:0000259" key="3">
    <source>
        <dbReference type="Pfam" id="PF26012"/>
    </source>
</evidence>
<name>A0A1Y4LAS4_9FIRM</name>
<keyword evidence="1" id="KW-0175">Coiled coil</keyword>
<evidence type="ECO:0000313" key="5">
    <source>
        <dbReference type="EMBL" id="OUP53836.1"/>
    </source>
</evidence>